<dbReference type="EMBL" id="FOYO01000001">
    <property type="protein sequence ID" value="SFR57398.1"/>
    <property type="molecule type" value="Genomic_DNA"/>
</dbReference>
<accession>A0A1I6HSN2</accession>
<keyword evidence="1" id="KW-0175">Coiled coil</keyword>
<proteinExistence type="predicted"/>
<dbReference type="AlphaFoldDB" id="A0A1I6HSN2"/>
<keyword evidence="4" id="KW-1185">Reference proteome</keyword>
<dbReference type="CDD" id="cd14814">
    <property type="entry name" value="Peptidase_M15"/>
    <property type="match status" value="1"/>
</dbReference>
<dbReference type="InterPro" id="IPR009045">
    <property type="entry name" value="Zn_M74/Hedgehog-like"/>
</dbReference>
<evidence type="ECO:0000256" key="1">
    <source>
        <dbReference type="SAM" id="Coils"/>
    </source>
</evidence>
<feature type="coiled-coil region" evidence="1">
    <location>
        <begin position="185"/>
        <end position="212"/>
    </location>
</feature>
<dbReference type="SUPFAM" id="SSF55166">
    <property type="entry name" value="Hedgehog/DD-peptidase"/>
    <property type="match status" value="1"/>
</dbReference>
<dbReference type="STRING" id="670154.SAMN04488002_3360"/>
<evidence type="ECO:0000259" key="2">
    <source>
        <dbReference type="Pfam" id="PF02557"/>
    </source>
</evidence>
<dbReference type="GO" id="GO:0006508">
    <property type="term" value="P:proteolysis"/>
    <property type="evidence" value="ECO:0007669"/>
    <property type="project" value="InterPro"/>
</dbReference>
<feature type="domain" description="D-alanyl-D-alanine carboxypeptidase-like core" evidence="2">
    <location>
        <begin position="16"/>
        <end position="98"/>
    </location>
</feature>
<dbReference type="Gene3D" id="3.30.1380.10">
    <property type="match status" value="1"/>
</dbReference>
<dbReference type="Pfam" id="PF02557">
    <property type="entry name" value="VanY"/>
    <property type="match status" value="1"/>
</dbReference>
<feature type="coiled-coil region" evidence="1">
    <location>
        <begin position="258"/>
        <end position="288"/>
    </location>
</feature>
<sequence>MSLHPKAQLAFDAANATFATVTNKPDAKIQLTSSVRTVSKQFELYIGYLRFKYFGASKPFAPANRPGTSNHEYGLAVDIKLGQSNEEEARQALTANGWVLHKNPNDPWHYDCSGIKEWGEIQAQIKKVRDTASQDFVVLFDPYLKSEQELNEGWPDRQAMLSALNAAQRTYSELVQREKTMKGQEIKLERNIVQAQDKLAKETERCRKFKVERVEGYEYTLCPNRNPLPQCTGDEHLPFRNRYLKERKRREDRLRLWEQKIQRGKQVLERDKQQLEDLRKSLAQLAVKLPPAKADFDSKKRAYNAKLETFKGDVEKVEDFESKQNDRIAGLQKVVDATIALW</sequence>
<reference evidence="4" key="1">
    <citation type="submission" date="2016-10" db="EMBL/GenBank/DDBJ databases">
        <authorList>
            <person name="Varghese N."/>
            <person name="Submissions S."/>
        </authorList>
    </citation>
    <scope>NUCLEOTIDE SEQUENCE [LARGE SCALE GENOMIC DNA]</scope>
    <source>
        <strain evidence="4">DSM 26921</strain>
    </source>
</reference>
<evidence type="ECO:0000313" key="4">
    <source>
        <dbReference type="Proteomes" id="UP000199658"/>
    </source>
</evidence>
<evidence type="ECO:0000313" key="3">
    <source>
        <dbReference type="EMBL" id="SFR57398.1"/>
    </source>
</evidence>
<keyword evidence="3" id="KW-0121">Carboxypeptidase</keyword>
<protein>
    <submittedName>
        <fullName evidence="3">D-alanyl-D-alanine carboxypeptidase</fullName>
    </submittedName>
</protein>
<organism evidence="3 4">
    <name type="scientific">Litoreibacter janthinus</name>
    <dbReference type="NCBI Taxonomy" id="670154"/>
    <lineage>
        <taxon>Bacteria</taxon>
        <taxon>Pseudomonadati</taxon>
        <taxon>Pseudomonadota</taxon>
        <taxon>Alphaproteobacteria</taxon>
        <taxon>Rhodobacterales</taxon>
        <taxon>Roseobacteraceae</taxon>
        <taxon>Litoreibacter</taxon>
    </lineage>
</organism>
<dbReference type="InterPro" id="IPR003709">
    <property type="entry name" value="VanY-like_core_dom"/>
</dbReference>
<dbReference type="GO" id="GO:0004180">
    <property type="term" value="F:carboxypeptidase activity"/>
    <property type="evidence" value="ECO:0007669"/>
    <property type="project" value="UniProtKB-KW"/>
</dbReference>
<gene>
    <name evidence="3" type="ORF">SAMN04488002_3360</name>
</gene>
<dbReference type="Proteomes" id="UP000199658">
    <property type="component" value="Unassembled WGS sequence"/>
</dbReference>
<keyword evidence="3" id="KW-0645">Protease</keyword>
<keyword evidence="3" id="KW-0378">Hydrolase</keyword>
<name>A0A1I6HSN2_9RHOB</name>